<accession>A0ABU3QY20</accession>
<evidence type="ECO:0000256" key="2">
    <source>
        <dbReference type="ARBA" id="ARBA00004713"/>
    </source>
</evidence>
<dbReference type="EMBL" id="JAWCUA010000003">
    <property type="protein sequence ID" value="MDU0112329.1"/>
    <property type="molecule type" value="Genomic_DNA"/>
</dbReference>
<dbReference type="PANTHER" id="PTHR42755">
    <property type="entry name" value="3-DEOXY-MANNO-OCTULOSONATE CYTIDYLYLTRANSFERASE"/>
    <property type="match status" value="1"/>
</dbReference>
<dbReference type="InterPro" id="IPR007507">
    <property type="entry name" value="Glycos_transf_N"/>
</dbReference>
<evidence type="ECO:0000256" key="1">
    <source>
        <dbReference type="ARBA" id="ARBA00004196"/>
    </source>
</evidence>
<keyword evidence="12" id="KW-0328">Glycosyltransferase</keyword>
<dbReference type="InterPro" id="IPR038107">
    <property type="entry name" value="Glycos_transf_N_sf"/>
</dbReference>
<evidence type="ECO:0000256" key="6">
    <source>
        <dbReference type="ARBA" id="ARBA00022679"/>
    </source>
</evidence>
<keyword evidence="9" id="KW-1133">Transmembrane helix</keyword>
<feature type="domain" description="3-deoxy-D-manno-octulosonic-acid transferase N-terminal" evidence="11">
    <location>
        <begin position="56"/>
        <end position="250"/>
    </location>
</feature>
<proteinExistence type="inferred from homology"/>
<comment type="caution">
    <text evidence="12">The sequence shown here is derived from an EMBL/GenBank/DDBJ whole genome shotgun (WGS) entry which is preliminary data.</text>
</comment>
<evidence type="ECO:0000256" key="7">
    <source>
        <dbReference type="ARBA" id="ARBA00031445"/>
    </source>
</evidence>
<dbReference type="PANTHER" id="PTHR42755:SF1">
    <property type="entry name" value="3-DEOXY-D-MANNO-OCTULOSONIC ACID TRANSFERASE, MITOCHONDRIAL-RELATED"/>
    <property type="match status" value="1"/>
</dbReference>
<keyword evidence="9" id="KW-1003">Cell membrane</keyword>
<comment type="similarity">
    <text evidence="9">Belongs to the glycosyltransferase group 1 family.</text>
</comment>
<keyword evidence="5" id="KW-0997">Cell inner membrane</keyword>
<dbReference type="EC" id="2.4.99.12" evidence="3 9"/>
<evidence type="ECO:0000313" key="13">
    <source>
        <dbReference type="Proteomes" id="UP001257914"/>
    </source>
</evidence>
<protein>
    <recommendedName>
        <fullName evidence="4 9">3-deoxy-D-manno-octulosonic acid transferase</fullName>
        <shortName evidence="9">Kdo transferase</shortName>
        <ecNumber evidence="3 9">2.4.99.12</ecNumber>
    </recommendedName>
    <alternativeName>
        <fullName evidence="7 9">Lipid IV(A) 3-deoxy-D-manno-octulosonic acid transferase</fullName>
    </alternativeName>
</protein>
<dbReference type="InterPro" id="IPR039901">
    <property type="entry name" value="Kdotransferase"/>
</dbReference>
<dbReference type="RefSeq" id="WP_315946077.1">
    <property type="nucleotide sequence ID" value="NZ_JAWCUA010000003.1"/>
</dbReference>
<evidence type="ECO:0000256" key="8">
    <source>
        <dbReference type="ARBA" id="ARBA00049183"/>
    </source>
</evidence>
<dbReference type="Gene3D" id="3.40.50.11720">
    <property type="entry name" value="3-Deoxy-D-manno-octulosonic-acid transferase, N-terminal domain"/>
    <property type="match status" value="1"/>
</dbReference>
<name>A0ABU3QY20_9GAMM</name>
<keyword evidence="6 9" id="KW-0808">Transferase</keyword>
<dbReference type="Pfam" id="PF04413">
    <property type="entry name" value="Glycos_transf_N"/>
    <property type="match status" value="1"/>
</dbReference>
<feature type="domain" description="Glycosyl transferase family 1" evidence="10">
    <location>
        <begin position="284"/>
        <end position="436"/>
    </location>
</feature>
<dbReference type="SUPFAM" id="SSF53756">
    <property type="entry name" value="UDP-Glycosyltransferase/glycogen phosphorylase"/>
    <property type="match status" value="1"/>
</dbReference>
<dbReference type="Gene3D" id="3.40.50.2000">
    <property type="entry name" value="Glycogen Phosphorylase B"/>
    <property type="match status" value="1"/>
</dbReference>
<keyword evidence="9" id="KW-0448">Lipopolysaccharide biosynthesis</keyword>
<evidence type="ECO:0000256" key="4">
    <source>
        <dbReference type="ARBA" id="ARBA00019077"/>
    </source>
</evidence>
<keyword evidence="13" id="KW-1185">Reference proteome</keyword>
<evidence type="ECO:0000259" key="10">
    <source>
        <dbReference type="Pfam" id="PF00534"/>
    </source>
</evidence>
<comment type="function">
    <text evidence="9">Involved in lipopolysaccharide (LPS) biosynthesis. Catalyzes the transfer of 3-deoxy-D-manno-octulosonate (Kdo) residue(s) from CMP-Kdo to lipid IV(A), the tetraacyldisaccharide-1,4'-bisphosphate precursor of lipid A.</text>
</comment>
<dbReference type="GO" id="GO:0043842">
    <property type="term" value="F:Kdo transferase activity"/>
    <property type="evidence" value="ECO:0007669"/>
    <property type="project" value="UniProtKB-EC"/>
</dbReference>
<dbReference type="InterPro" id="IPR001296">
    <property type="entry name" value="Glyco_trans_1"/>
</dbReference>
<feature type="transmembrane region" description="Helical" evidence="9">
    <location>
        <begin position="12"/>
        <end position="34"/>
    </location>
</feature>
<evidence type="ECO:0000256" key="5">
    <source>
        <dbReference type="ARBA" id="ARBA00022519"/>
    </source>
</evidence>
<reference evidence="12 13" key="1">
    <citation type="submission" date="2023-10" db="EMBL/GenBank/DDBJ databases">
        <title>Psychrosphaera aquimaarina strain SW33 isolated from seawater.</title>
        <authorList>
            <person name="Bayburt H."/>
            <person name="Kim J.M."/>
            <person name="Choi B.J."/>
            <person name="Jeon C.O."/>
        </authorList>
    </citation>
    <scope>NUCLEOTIDE SEQUENCE [LARGE SCALE GENOMIC DNA]</scope>
    <source>
        <strain evidence="12 13">KCTC 52743</strain>
    </source>
</reference>
<keyword evidence="9" id="KW-0472">Membrane</keyword>
<evidence type="ECO:0000256" key="9">
    <source>
        <dbReference type="RuleBase" id="RU365103"/>
    </source>
</evidence>
<evidence type="ECO:0000313" key="12">
    <source>
        <dbReference type="EMBL" id="MDU0112329.1"/>
    </source>
</evidence>
<comment type="catalytic activity">
    <reaction evidence="8 9">
        <text>lipid IVA (E. coli) + CMP-3-deoxy-beta-D-manno-octulosonate = alpha-Kdo-(2-&gt;6)-lipid IVA (E. coli) + CMP + H(+)</text>
        <dbReference type="Rhea" id="RHEA:28066"/>
        <dbReference type="ChEBI" id="CHEBI:15378"/>
        <dbReference type="ChEBI" id="CHEBI:58603"/>
        <dbReference type="ChEBI" id="CHEBI:60364"/>
        <dbReference type="ChEBI" id="CHEBI:60377"/>
        <dbReference type="ChEBI" id="CHEBI:85987"/>
        <dbReference type="EC" id="2.4.99.12"/>
    </reaction>
</comment>
<comment type="pathway">
    <text evidence="2 9">Bacterial outer membrane biogenesis; LPS core biosynthesis.</text>
</comment>
<sequence>MIYKIKRTFSLFIYNLLLVIFTCVDLVKWVFALFRQVLFFALGKSLTGAEKRDWAWGQKYGLVARELFSPTTQINSVDVKTVMFHCASVGEVVAVIPLIKNLIRSSLHCDMNLQFVITTNTKTGKEQLLRLLDDSLIDKVKHCYLPIDLPWLMSSLLKQVNPDIMLIMEVELWPNLINQCHKKQIPVCIVNARLTDKTRKGYQTVGVLAEAMIKQLQRVYARNQTDFDNYIAMGIDNNKLTLLGNIKFDIGQADLVAAEQLRASLNLTHRQVIIAGSSHEGEESLLVDAYKQFKTQNPHLILIICPRHPQRFETVFDYLNSQQLNVVKMSESTTSNADTDVLLGDQMGQLSKLYGVCDIAFVCGSFVKRGGHNPIEAAAYAKPIIMGPHVYNNPEICHTLQSDGGLFIANSNFEFISQINTWLSAPESMQDAGNKALSTLTANAGIIEIISSELLQMLDKSTP</sequence>
<comment type="subcellular location">
    <subcellularLocation>
        <location evidence="1">Cell envelope</location>
    </subcellularLocation>
    <subcellularLocation>
        <location evidence="9">Cell membrane</location>
    </subcellularLocation>
</comment>
<evidence type="ECO:0000256" key="3">
    <source>
        <dbReference type="ARBA" id="ARBA00012621"/>
    </source>
</evidence>
<gene>
    <name evidence="12" type="ORF">RT723_04805</name>
</gene>
<dbReference type="Pfam" id="PF00534">
    <property type="entry name" value="Glycos_transf_1"/>
    <property type="match status" value="1"/>
</dbReference>
<evidence type="ECO:0000259" key="11">
    <source>
        <dbReference type="Pfam" id="PF04413"/>
    </source>
</evidence>
<organism evidence="12 13">
    <name type="scientific">Psychrosphaera aquimarina</name>
    <dbReference type="NCBI Taxonomy" id="2044854"/>
    <lineage>
        <taxon>Bacteria</taxon>
        <taxon>Pseudomonadati</taxon>
        <taxon>Pseudomonadota</taxon>
        <taxon>Gammaproteobacteria</taxon>
        <taxon>Alteromonadales</taxon>
        <taxon>Pseudoalteromonadaceae</taxon>
        <taxon>Psychrosphaera</taxon>
    </lineage>
</organism>
<dbReference type="Proteomes" id="UP001257914">
    <property type="component" value="Unassembled WGS sequence"/>
</dbReference>
<keyword evidence="9" id="KW-0812">Transmembrane</keyword>